<protein>
    <recommendedName>
        <fullName evidence="3">VOC domain-containing protein</fullName>
    </recommendedName>
</protein>
<gene>
    <name evidence="1" type="ORF">SAMN04488498_105132</name>
</gene>
<keyword evidence="2" id="KW-1185">Reference proteome</keyword>
<evidence type="ECO:0008006" key="3">
    <source>
        <dbReference type="Google" id="ProtNLM"/>
    </source>
</evidence>
<dbReference type="EMBL" id="FOSL01000005">
    <property type="protein sequence ID" value="SFK34598.1"/>
    <property type="molecule type" value="Genomic_DNA"/>
</dbReference>
<dbReference type="Proteomes" id="UP000323300">
    <property type="component" value="Unassembled WGS sequence"/>
</dbReference>
<dbReference type="Gene3D" id="3.10.180.10">
    <property type="entry name" value="2,3-Dihydroxybiphenyl 1,2-Dioxygenase, domain 1"/>
    <property type="match status" value="1"/>
</dbReference>
<reference evidence="1 2" key="1">
    <citation type="submission" date="2016-10" db="EMBL/GenBank/DDBJ databases">
        <authorList>
            <person name="Varghese N."/>
            <person name="Submissions S."/>
        </authorList>
    </citation>
    <scope>NUCLEOTIDE SEQUENCE [LARGE SCALE GENOMIC DNA]</scope>
    <source>
        <strain evidence="1 2">DSM 21822</strain>
    </source>
</reference>
<evidence type="ECO:0000313" key="2">
    <source>
        <dbReference type="Proteomes" id="UP000323300"/>
    </source>
</evidence>
<name>A0A1I3YRV9_9HYPH</name>
<sequence>MGGAVQRPNAIRQVALAAGPDLDATLAYWRDILLVPTHARFDPPGIAFVMIGGVRLFFSATNKPATTYLDIADIDSFCAGITVKGVDIAIPAELVHTDMAGQFGPAGESEWMAFVKDPAGNTIALVERKPS</sequence>
<dbReference type="AlphaFoldDB" id="A0A1I3YRV9"/>
<dbReference type="OrthoDB" id="9804944at2"/>
<dbReference type="RefSeq" id="WP_149760161.1">
    <property type="nucleotide sequence ID" value="NZ_BSPE01000056.1"/>
</dbReference>
<organism evidence="1 2">
    <name type="scientific">Neomesorhizobium albiziae</name>
    <dbReference type="NCBI Taxonomy" id="335020"/>
    <lineage>
        <taxon>Bacteria</taxon>
        <taxon>Pseudomonadati</taxon>
        <taxon>Pseudomonadota</taxon>
        <taxon>Alphaproteobacteria</taxon>
        <taxon>Hyphomicrobiales</taxon>
        <taxon>Phyllobacteriaceae</taxon>
        <taxon>Neomesorhizobium</taxon>
    </lineage>
</organism>
<dbReference type="InterPro" id="IPR029068">
    <property type="entry name" value="Glyas_Bleomycin-R_OHBP_Dase"/>
</dbReference>
<dbReference type="SUPFAM" id="SSF54593">
    <property type="entry name" value="Glyoxalase/Bleomycin resistance protein/Dihydroxybiphenyl dioxygenase"/>
    <property type="match status" value="1"/>
</dbReference>
<accession>A0A1I3YRV9</accession>
<evidence type="ECO:0000313" key="1">
    <source>
        <dbReference type="EMBL" id="SFK34598.1"/>
    </source>
</evidence>
<proteinExistence type="predicted"/>